<dbReference type="FunFam" id="1.25.40.10:FF:000377">
    <property type="entry name" value="Tetratricopeptide repeat domain 21B"/>
    <property type="match status" value="1"/>
</dbReference>
<dbReference type="InterPro" id="IPR011990">
    <property type="entry name" value="TPR-like_helical_dom_sf"/>
</dbReference>
<dbReference type="InterPro" id="IPR019734">
    <property type="entry name" value="TPR_rpt"/>
</dbReference>
<name>A0ABD0XBC0_UMBPY</name>
<accession>A0ABD0XBC0</accession>
<feature type="repeat" description="TPR" evidence="4">
    <location>
        <begin position="723"/>
        <end position="756"/>
    </location>
</feature>
<evidence type="ECO:0000259" key="5">
    <source>
        <dbReference type="Pfam" id="PF25060"/>
    </source>
</evidence>
<dbReference type="Pfam" id="PF25063">
    <property type="entry name" value="ARM_TT21_C"/>
    <property type="match status" value="1"/>
</dbReference>
<comment type="caution">
    <text evidence="10">The sequence shown here is derived from an EMBL/GenBank/DDBJ whole genome shotgun (WGS) entry which is preliminary data.</text>
</comment>
<feature type="domain" description="Tetratricopeptide repeat protein 21A/21B C-terminal ARM" evidence="7">
    <location>
        <begin position="1103"/>
        <end position="1314"/>
    </location>
</feature>
<evidence type="ECO:0000259" key="9">
    <source>
        <dbReference type="Pfam" id="PF25068"/>
    </source>
</evidence>
<dbReference type="EMBL" id="JAGEUA010000002">
    <property type="protein sequence ID" value="KAL1006258.1"/>
    <property type="molecule type" value="Genomic_DNA"/>
</dbReference>
<dbReference type="SUPFAM" id="SSF48452">
    <property type="entry name" value="TPR-like"/>
    <property type="match status" value="5"/>
</dbReference>
<feature type="domain" description="Tetratricopeptide repeat protein 21A/21B fifth ARM repeats" evidence="8">
    <location>
        <begin position="955"/>
        <end position="1070"/>
    </location>
</feature>
<keyword evidence="2" id="KW-0677">Repeat</keyword>
<dbReference type="Pfam" id="PF25060">
    <property type="entry name" value="ARM_TT21_2nd"/>
    <property type="match status" value="1"/>
</dbReference>
<dbReference type="Gene3D" id="1.25.40.10">
    <property type="entry name" value="Tetratricopeptide repeat domain"/>
    <property type="match status" value="4"/>
</dbReference>
<evidence type="ECO:0000259" key="6">
    <source>
        <dbReference type="Pfam" id="PF25062"/>
    </source>
</evidence>
<evidence type="ECO:0000259" key="7">
    <source>
        <dbReference type="Pfam" id="PF25063"/>
    </source>
</evidence>
<dbReference type="InterPro" id="IPR056834">
    <property type="entry name" value="ARM_TT21_C"/>
</dbReference>
<dbReference type="Proteomes" id="UP001557470">
    <property type="component" value="Unassembled WGS sequence"/>
</dbReference>
<sequence length="1334" mass="151370">MADTDPVCLALLVYLMGEKSYRQAIVTAGEYLKIYSNDPILLFFKAFGILMEGRTQEAISELEEIRDQPAVSVCSPMALICAHKQSEMIDHGTLSVLEADIKRLHKTAGGKSLFYAALFLWLTGCGDKAKVYINKILVLSRSSKEALTLKGWVDMGSGDEVERNNAIRYLTGRTQDSWGVFRLMGKVKYFMDRHNFTESLEVVNQILASYSDFLPALTLKMRLFLALLDWEQSLDTASRILQKHMHDLKALQLVVLHSLVKSTDLMKAKEYLRNLISAAEISEPCSPSLHIRLTQPISRMCGSDPEIVQLLVPFVERASFKAPEDADVANEMGYLLMLQDRSKEASRWFNIALKADNSSAAAMAGTLYTMAGLIRCQLLEDQLEEAASQLEFFREIHLPNGQSPGLVLLQAILAHKRGAGLAVVSPLLKEASDLHFLHLRGQEMGPEYFYKLHPNFIFQVVNLHLSFQDKPLSAGQPIPFGLSQSRLLLEPVVTMAPGLLPGAYHMAQVHFLSGDTHLAQRFLDICLEGDPTIPEFHLLHARMHLYEEDYNQCFLSLEAGVSNNFQVCKLPQYHLIRARVLQAVGKLEEAIQTLRQAMGIPGVKTPAAGRPSFSNSERVSVFLELAEALRLHGQQHESAMLLQEATTFAGITEEIRVTFAKVDHALAGDDTATALSILSAITPNQAHYIEAREKMALIYLQRCKDKNLYMSCYRKIREELPSSRSTLLMGDAYMTIQEPERAIKVYQEAMKEKDQDATLARKMGQAYVKTHQFKQAVSHYESAVKLASHDSLVADLVELHLKLQQYDKAQKILTTALRCDDGTLKVSNLISNVQYLILLARAYNADQGSVQETLEKAYSVQTRILKHCEALRPDLLEQERHVLCSICLLLARHYRCRTEVEKSESYYNQAAKHCSDDNKCQVSLELSQFYLEVGKTDDALMQVQGVLGLDALHPDATMVFGDIKFKEHKLEESVEIYMRLMERCPDNFVFLAKCIQVLRWSGKLDYSLALFDACELYNRQVTTEPGYNYCKGLYYWHTYRVSEALFHLNKASRSKDWDQQALELMIRICLNPDHQVIGGKVFDPVQEWSLSEAELREQVGVATAQKLLKEFHPRQRYRGQRSPGVQGSERMMLLTNLCLMATGDPKHIQSALQAFTDLASTRVNNVPYLLAMGQAFMLLKQTPRARNQLKRLSKVEWRSELAEDLETARLLLADIYIQSGKYDIATDLLKHCLKYNQACSRAYEYMGYIREKEQLYRDAAVLYGHAWLHTNRVNPAMGFRLAFNYLKEKRYIEAIEVCHKVLTEHPHYPLIQTEPIVCSLWLCAVHQVGNYIEL</sequence>
<keyword evidence="3 4" id="KW-0802">TPR repeat</keyword>
<comment type="similarity">
    <text evidence="1">Belongs to the TTC21 family.</text>
</comment>
<dbReference type="Pfam" id="PF25064">
    <property type="entry name" value="ARM_TT21_5th"/>
    <property type="match status" value="1"/>
</dbReference>
<proteinExistence type="inferred from homology"/>
<protein>
    <recommendedName>
        <fullName evidence="12">Tetratricopeptide repeat domain 21B</fullName>
    </recommendedName>
</protein>
<evidence type="ECO:0000256" key="4">
    <source>
        <dbReference type="PROSITE-ProRule" id="PRU00339"/>
    </source>
</evidence>
<dbReference type="InterPro" id="IPR056835">
    <property type="entry name" value="ARM_TT21_5th"/>
</dbReference>
<feature type="domain" description="Tetratricopeptide repeat protein 21A/21B N-terminal ARM repeat" evidence="6">
    <location>
        <begin position="13"/>
        <end position="233"/>
    </location>
</feature>
<reference evidence="10 11" key="1">
    <citation type="submission" date="2024-06" db="EMBL/GenBank/DDBJ databases">
        <authorList>
            <person name="Pan Q."/>
            <person name="Wen M."/>
            <person name="Jouanno E."/>
            <person name="Zahm M."/>
            <person name="Klopp C."/>
            <person name="Cabau C."/>
            <person name="Louis A."/>
            <person name="Berthelot C."/>
            <person name="Parey E."/>
            <person name="Roest Crollius H."/>
            <person name="Montfort J."/>
            <person name="Robinson-Rechavi M."/>
            <person name="Bouchez O."/>
            <person name="Lampietro C."/>
            <person name="Lopez Roques C."/>
            <person name="Donnadieu C."/>
            <person name="Postlethwait J."/>
            <person name="Bobe J."/>
            <person name="Verreycken H."/>
            <person name="Guiguen Y."/>
        </authorList>
    </citation>
    <scope>NUCLEOTIDE SEQUENCE [LARGE SCALE GENOMIC DNA]</scope>
    <source>
        <strain evidence="10">Up_M1</strain>
        <tissue evidence="10">Testis</tissue>
    </source>
</reference>
<dbReference type="PANTHER" id="PTHR14699">
    <property type="entry name" value="STI2 PROTEIN-RELATED"/>
    <property type="match status" value="1"/>
</dbReference>
<dbReference type="PROSITE" id="PS50005">
    <property type="entry name" value="TPR"/>
    <property type="match status" value="2"/>
</dbReference>
<feature type="domain" description="Tetratricopeptide repeat protein 21A/21B second ARM" evidence="5">
    <location>
        <begin position="271"/>
        <end position="546"/>
    </location>
</feature>
<dbReference type="Pfam" id="PF25068">
    <property type="entry name" value="ARM_TT21_4th"/>
    <property type="match status" value="1"/>
</dbReference>
<evidence type="ECO:0008006" key="12">
    <source>
        <dbReference type="Google" id="ProtNLM"/>
    </source>
</evidence>
<evidence type="ECO:0000256" key="2">
    <source>
        <dbReference type="ARBA" id="ARBA00022737"/>
    </source>
</evidence>
<evidence type="ECO:0000313" key="10">
    <source>
        <dbReference type="EMBL" id="KAL1006258.1"/>
    </source>
</evidence>
<dbReference type="Pfam" id="PF25062">
    <property type="entry name" value="ARM_TT21_N"/>
    <property type="match status" value="1"/>
</dbReference>
<dbReference type="PANTHER" id="PTHR14699:SF2">
    <property type="entry name" value="TETRATRICOPEPTIDE REPEAT PROTEIN 21A"/>
    <property type="match status" value="1"/>
</dbReference>
<dbReference type="InterPro" id="IPR056836">
    <property type="entry name" value="ARM_TT21_4th"/>
</dbReference>
<dbReference type="InterPro" id="IPR056832">
    <property type="entry name" value="ARM_TT21_2nd"/>
</dbReference>
<organism evidence="10 11">
    <name type="scientific">Umbra pygmaea</name>
    <name type="common">Eastern mudminnow</name>
    <dbReference type="NCBI Taxonomy" id="75934"/>
    <lineage>
        <taxon>Eukaryota</taxon>
        <taxon>Metazoa</taxon>
        <taxon>Chordata</taxon>
        <taxon>Craniata</taxon>
        <taxon>Vertebrata</taxon>
        <taxon>Euteleostomi</taxon>
        <taxon>Actinopterygii</taxon>
        <taxon>Neopterygii</taxon>
        <taxon>Teleostei</taxon>
        <taxon>Protacanthopterygii</taxon>
        <taxon>Esociformes</taxon>
        <taxon>Umbridae</taxon>
        <taxon>Umbra</taxon>
    </lineage>
</organism>
<gene>
    <name evidence="10" type="ORF">UPYG_G00069850</name>
</gene>
<feature type="repeat" description="TPR" evidence="4">
    <location>
        <begin position="757"/>
        <end position="790"/>
    </location>
</feature>
<dbReference type="Pfam" id="PF25058">
    <property type="entry name" value="ARM_TT21"/>
    <property type="match status" value="1"/>
</dbReference>
<dbReference type="FunFam" id="1.25.40.10:FF:000548">
    <property type="entry name" value="Tetratricopeptide repeat domain 21A"/>
    <property type="match status" value="1"/>
</dbReference>
<evidence type="ECO:0000256" key="1">
    <source>
        <dbReference type="ARBA" id="ARBA00010935"/>
    </source>
</evidence>
<evidence type="ECO:0000313" key="11">
    <source>
        <dbReference type="Proteomes" id="UP001557470"/>
    </source>
</evidence>
<keyword evidence="11" id="KW-1185">Reference proteome</keyword>
<evidence type="ECO:0000256" key="3">
    <source>
        <dbReference type="ARBA" id="ARBA00022803"/>
    </source>
</evidence>
<feature type="domain" description="Tetratricopeptide repeat protein 21A/21B fourth ARM" evidence="9">
    <location>
        <begin position="759"/>
        <end position="910"/>
    </location>
</feature>
<dbReference type="InterPro" id="IPR056833">
    <property type="entry name" value="ARM_TT21_N"/>
</dbReference>
<dbReference type="SMART" id="SM00028">
    <property type="entry name" value="TPR"/>
    <property type="match status" value="9"/>
</dbReference>
<evidence type="ECO:0000259" key="8">
    <source>
        <dbReference type="Pfam" id="PF25064"/>
    </source>
</evidence>
<dbReference type="InterPro" id="IPR040364">
    <property type="entry name" value="TTC21A/TTC21B"/>
</dbReference>